<evidence type="ECO:0000313" key="2">
    <source>
        <dbReference type="Proteomes" id="UP000270034"/>
    </source>
</evidence>
<gene>
    <name evidence="1" type="ORF">AcetOrient_orf04444</name>
</gene>
<dbReference type="Proteomes" id="UP000270034">
    <property type="component" value="Chromosome"/>
</dbReference>
<accession>A0A2Z5ZL45</accession>
<dbReference type="KEGG" id="aot:AcetOri_orf04444"/>
<evidence type="ECO:0000313" key="1">
    <source>
        <dbReference type="EMBL" id="BBC81281.1"/>
    </source>
</evidence>
<dbReference type="EMBL" id="AP018515">
    <property type="protein sequence ID" value="BBC81281.1"/>
    <property type="molecule type" value="Genomic_DNA"/>
</dbReference>
<sequence length="39" mass="4183">MLFALALIFACEDLERPPTFTCCAARAFAFTAWALSGVG</sequence>
<protein>
    <submittedName>
        <fullName evidence="1">Uncharacterized protein</fullName>
    </submittedName>
</protein>
<name>A0A2Z5ZL45_9PROT</name>
<proteinExistence type="predicted"/>
<dbReference type="AlphaFoldDB" id="A0A2Z5ZL45"/>
<reference evidence="1 2" key="1">
    <citation type="submission" date="2018-02" db="EMBL/GenBank/DDBJ databases">
        <title>Acetobacter orientalis genome.</title>
        <authorList>
            <person name="Nakashima N."/>
            <person name="Tamura T."/>
        </authorList>
    </citation>
    <scope>NUCLEOTIDE SEQUENCE [LARGE SCALE GENOMIC DNA]</scope>
    <source>
        <strain evidence="1 2">FAN1</strain>
    </source>
</reference>
<organism evidence="1 2">
    <name type="scientific">Acetobacter orientalis</name>
    <dbReference type="NCBI Taxonomy" id="146474"/>
    <lineage>
        <taxon>Bacteria</taxon>
        <taxon>Pseudomonadati</taxon>
        <taxon>Pseudomonadota</taxon>
        <taxon>Alphaproteobacteria</taxon>
        <taxon>Acetobacterales</taxon>
        <taxon>Acetobacteraceae</taxon>
        <taxon>Acetobacter</taxon>
    </lineage>
</organism>